<reference evidence="1 2" key="1">
    <citation type="submission" date="2012-02" db="EMBL/GenBank/DDBJ databases">
        <title>Improved High-Quality Draft Sequence of Rhizobium leguminosarum bv. trifolii WSM597.</title>
        <authorList>
            <consortium name="US DOE Joint Genome Institute"/>
            <person name="Lucas S."/>
            <person name="Han J."/>
            <person name="Lapidus A."/>
            <person name="Cheng J.-F."/>
            <person name="Goodwin L."/>
            <person name="Pitluck S."/>
            <person name="Peters L."/>
            <person name="Ovchinnikova G."/>
            <person name="Held B."/>
            <person name="Detter J.C."/>
            <person name="Han C."/>
            <person name="Tapia R."/>
            <person name="Land M."/>
            <person name="Hauser L."/>
            <person name="Kyrpides N."/>
            <person name="Ivanova N."/>
            <person name="Pagani I."/>
            <person name="Brau L."/>
            <person name="Yates R."/>
            <person name="O'Hara G."/>
            <person name="Rui T."/>
            <person name="Howieson J."/>
            <person name="Reeve W."/>
            <person name="Woyke T."/>
        </authorList>
    </citation>
    <scope>NUCLEOTIDE SEQUENCE [LARGE SCALE GENOMIC DNA]</scope>
    <source>
        <strain evidence="1 2">WSM597</strain>
    </source>
</reference>
<dbReference type="AlphaFoldDB" id="I9X2J4"/>
<dbReference type="EMBL" id="JH719381">
    <property type="protein sequence ID" value="EJB02931.1"/>
    <property type="molecule type" value="Genomic_DNA"/>
</dbReference>
<evidence type="ECO:0000313" key="1">
    <source>
        <dbReference type="EMBL" id="EJB02931.1"/>
    </source>
</evidence>
<evidence type="ECO:0000313" key="2">
    <source>
        <dbReference type="Proteomes" id="UP000005092"/>
    </source>
</evidence>
<organism evidence="1 2">
    <name type="scientific">Rhizobium leguminosarum bv. trifolii WSM597</name>
    <dbReference type="NCBI Taxonomy" id="754764"/>
    <lineage>
        <taxon>Bacteria</taxon>
        <taxon>Pseudomonadati</taxon>
        <taxon>Pseudomonadota</taxon>
        <taxon>Alphaproteobacteria</taxon>
        <taxon>Hyphomicrobiales</taxon>
        <taxon>Rhizobiaceae</taxon>
        <taxon>Rhizobium/Agrobacterium group</taxon>
        <taxon>Rhizobium</taxon>
    </lineage>
</organism>
<sequence length="88" mass="9995">MPRSPVDHPDAMRLVVELSSLYVACDDCGHSRILQQENLIQAAELGVHNYMQLCRKVRCSECPKRPPAFRNLTIRPTWVCEGMLQSIA</sequence>
<proteinExistence type="predicted"/>
<gene>
    <name evidence="1" type="ORF">Rleg9DRAFT_1746</name>
</gene>
<dbReference type="Proteomes" id="UP000005092">
    <property type="component" value="Unassembled WGS sequence"/>
</dbReference>
<dbReference type="HOGENOM" id="CLU_2466848_0_0_5"/>
<protein>
    <submittedName>
        <fullName evidence="1">Uncharacterized protein</fullName>
    </submittedName>
</protein>
<name>I9X2J4_RHILT</name>
<accession>I9X2J4</accession>